<dbReference type="OrthoDB" id="5794026at2759"/>
<sequence>PSTPNSRPGTPASESPSKSGSMKRNNSMTRLPDEAPGISERTATPSPTSSVESSRPGSSGSNRKQGGLLTLPIESVSTHVPMAAGYSANSPVRNQKKTAPTTPTNAMQRLPDEPSELEKPPEAKQ</sequence>
<evidence type="ECO:0000256" key="1">
    <source>
        <dbReference type="SAM" id="MobiDB-lite"/>
    </source>
</evidence>
<dbReference type="EMBL" id="CAMXCT030000534">
    <property type="protein sequence ID" value="CAL4767359.1"/>
    <property type="molecule type" value="Genomic_DNA"/>
</dbReference>
<dbReference type="AlphaFoldDB" id="A0A9P1FN00"/>
<feature type="compositionally biased region" description="Low complexity" evidence="1">
    <location>
        <begin position="44"/>
        <end position="61"/>
    </location>
</feature>
<evidence type="ECO:0000313" key="4">
    <source>
        <dbReference type="Proteomes" id="UP001152797"/>
    </source>
</evidence>
<organism evidence="2">
    <name type="scientific">Cladocopium goreaui</name>
    <dbReference type="NCBI Taxonomy" id="2562237"/>
    <lineage>
        <taxon>Eukaryota</taxon>
        <taxon>Sar</taxon>
        <taxon>Alveolata</taxon>
        <taxon>Dinophyceae</taxon>
        <taxon>Suessiales</taxon>
        <taxon>Symbiodiniaceae</taxon>
        <taxon>Cladocopium</taxon>
    </lineage>
</organism>
<feature type="compositionally biased region" description="Polar residues" evidence="1">
    <location>
        <begin position="1"/>
        <end position="29"/>
    </location>
</feature>
<name>A0A9P1FN00_9DINO</name>
<keyword evidence="4" id="KW-1185">Reference proteome</keyword>
<feature type="non-terminal residue" evidence="2">
    <location>
        <position position="1"/>
    </location>
</feature>
<comment type="caution">
    <text evidence="2">The sequence shown here is derived from an EMBL/GenBank/DDBJ whole genome shotgun (WGS) entry which is preliminary data.</text>
</comment>
<feature type="non-terminal residue" evidence="2">
    <location>
        <position position="125"/>
    </location>
</feature>
<protein>
    <submittedName>
        <fullName evidence="3">Pseudouridine synthase RsuA/RluA-like domain-containing protein</fullName>
    </submittedName>
</protein>
<feature type="compositionally biased region" description="Polar residues" evidence="1">
    <location>
        <begin position="87"/>
        <end position="107"/>
    </location>
</feature>
<evidence type="ECO:0000313" key="3">
    <source>
        <dbReference type="EMBL" id="CAL4767359.1"/>
    </source>
</evidence>
<dbReference type="EMBL" id="CAMXCT020000534">
    <property type="protein sequence ID" value="CAL1133422.1"/>
    <property type="molecule type" value="Genomic_DNA"/>
</dbReference>
<reference evidence="3 4" key="2">
    <citation type="submission" date="2024-05" db="EMBL/GenBank/DDBJ databases">
        <authorList>
            <person name="Chen Y."/>
            <person name="Shah S."/>
            <person name="Dougan E. K."/>
            <person name="Thang M."/>
            <person name="Chan C."/>
        </authorList>
    </citation>
    <scope>NUCLEOTIDE SEQUENCE [LARGE SCALE GENOMIC DNA]</scope>
</reference>
<reference evidence="2" key="1">
    <citation type="submission" date="2022-10" db="EMBL/GenBank/DDBJ databases">
        <authorList>
            <person name="Chen Y."/>
            <person name="Dougan E. K."/>
            <person name="Chan C."/>
            <person name="Rhodes N."/>
            <person name="Thang M."/>
        </authorList>
    </citation>
    <scope>NUCLEOTIDE SEQUENCE</scope>
</reference>
<feature type="compositionally biased region" description="Basic and acidic residues" evidence="1">
    <location>
        <begin position="110"/>
        <end position="125"/>
    </location>
</feature>
<proteinExistence type="predicted"/>
<dbReference type="EMBL" id="CAMXCT010000534">
    <property type="protein sequence ID" value="CAI3980047.1"/>
    <property type="molecule type" value="Genomic_DNA"/>
</dbReference>
<gene>
    <name evidence="2" type="ORF">C1SCF055_LOCUS7955</name>
</gene>
<dbReference type="Proteomes" id="UP001152797">
    <property type="component" value="Unassembled WGS sequence"/>
</dbReference>
<accession>A0A9P1FN00</accession>
<evidence type="ECO:0000313" key="2">
    <source>
        <dbReference type="EMBL" id="CAI3980047.1"/>
    </source>
</evidence>
<feature type="region of interest" description="Disordered" evidence="1">
    <location>
        <begin position="1"/>
        <end position="125"/>
    </location>
</feature>